<keyword evidence="5" id="KW-0812">Transmembrane</keyword>
<dbReference type="PANTHER" id="PTHR43630">
    <property type="entry name" value="POLY-BETA-1,6-N-ACETYL-D-GLUCOSAMINE SYNTHASE"/>
    <property type="match status" value="1"/>
</dbReference>
<evidence type="ECO:0000313" key="6">
    <source>
        <dbReference type="EMBL" id="MFC6066352.1"/>
    </source>
</evidence>
<keyword evidence="3 6" id="KW-0808">Transferase</keyword>
<gene>
    <name evidence="6" type="ORF">ACFP4F_27940</name>
</gene>
<feature type="transmembrane region" description="Helical" evidence="5">
    <location>
        <begin position="278"/>
        <end position="295"/>
    </location>
</feature>
<evidence type="ECO:0000313" key="7">
    <source>
        <dbReference type="Proteomes" id="UP001596139"/>
    </source>
</evidence>
<dbReference type="GO" id="GO:0016757">
    <property type="term" value="F:glycosyltransferase activity"/>
    <property type="evidence" value="ECO:0007669"/>
    <property type="project" value="UniProtKB-KW"/>
</dbReference>
<dbReference type="SUPFAM" id="SSF53448">
    <property type="entry name" value="Nucleotide-diphospho-sugar transferases"/>
    <property type="match status" value="1"/>
</dbReference>
<evidence type="ECO:0000256" key="3">
    <source>
        <dbReference type="ARBA" id="ARBA00022679"/>
    </source>
</evidence>
<dbReference type="Proteomes" id="UP001596139">
    <property type="component" value="Unassembled WGS sequence"/>
</dbReference>
<sequence length="373" mass="41040">MYSVTAIVPAHNEEAGLPATLAALRSQTVPPDRIIVIDDGSTDRTADVAASHDVTVLRPPRQLGSKARAQNHALPHCDTDLILAVDADTVLAPDYIERVIPAFADPTVAVAAGNVQTRHTRTLWERGRSTEYLFGFHFHRPIQALAGSPMVCSGCCSVFRRADLMAFGGFPERTIVEDMDFTWSQQIQGRRALYVPDATAWAADPETLTYLRKQVWRWMAGFCQNVRLHLGALITRKPLLAVWVLLALLEILTAPLWWATPFVAAATTDQSLGTSLAWWTGAELLLTTPPLLYAARRRRLRLATVLINLPCVYATKIVNLLYAWKALFVELLLVPLGCSSGLTIYEKGRADTPPSPPTPVLPHRSAPKPSTVI</sequence>
<comment type="caution">
    <text evidence="6">The sequence shown here is derived from an EMBL/GenBank/DDBJ whole genome shotgun (WGS) entry which is preliminary data.</text>
</comment>
<organism evidence="6 7">
    <name type="scientific">Streptomyces ochraceiscleroticus</name>
    <dbReference type="NCBI Taxonomy" id="47761"/>
    <lineage>
        <taxon>Bacteria</taxon>
        <taxon>Bacillati</taxon>
        <taxon>Actinomycetota</taxon>
        <taxon>Actinomycetes</taxon>
        <taxon>Kitasatosporales</taxon>
        <taxon>Streptomycetaceae</taxon>
        <taxon>Streptomyces</taxon>
    </lineage>
</organism>
<reference evidence="7" key="1">
    <citation type="journal article" date="2019" name="Int. J. Syst. Evol. Microbiol.">
        <title>The Global Catalogue of Microorganisms (GCM) 10K type strain sequencing project: providing services to taxonomists for standard genome sequencing and annotation.</title>
        <authorList>
            <consortium name="The Broad Institute Genomics Platform"/>
            <consortium name="The Broad Institute Genome Sequencing Center for Infectious Disease"/>
            <person name="Wu L."/>
            <person name="Ma J."/>
        </authorList>
    </citation>
    <scope>NUCLEOTIDE SEQUENCE [LARGE SCALE GENOMIC DNA]</scope>
    <source>
        <strain evidence="7">CGMCC 1.15180</strain>
    </source>
</reference>
<keyword evidence="2 6" id="KW-0328">Glycosyltransferase</keyword>
<feature type="transmembrane region" description="Helical" evidence="5">
    <location>
        <begin position="239"/>
        <end position="258"/>
    </location>
</feature>
<dbReference type="CDD" id="cd06423">
    <property type="entry name" value="CESA_like"/>
    <property type="match status" value="1"/>
</dbReference>
<accession>A0ABW1MTD4</accession>
<feature type="region of interest" description="Disordered" evidence="4">
    <location>
        <begin position="349"/>
        <end position="373"/>
    </location>
</feature>
<protein>
    <submittedName>
        <fullName evidence="6">Glycosyltransferase family 2 protein</fullName>
        <ecNumber evidence="6">2.4.-.-</ecNumber>
    </submittedName>
</protein>
<feature type="transmembrane region" description="Helical" evidence="5">
    <location>
        <begin position="302"/>
        <end position="321"/>
    </location>
</feature>
<dbReference type="RefSeq" id="WP_051862429.1">
    <property type="nucleotide sequence ID" value="NZ_JBHSPX010000008.1"/>
</dbReference>
<dbReference type="EC" id="2.4.-.-" evidence="6"/>
<comment type="similarity">
    <text evidence="1">Belongs to the glycosyltransferase 2 family.</text>
</comment>
<evidence type="ECO:0000256" key="5">
    <source>
        <dbReference type="SAM" id="Phobius"/>
    </source>
</evidence>
<keyword evidence="5" id="KW-0472">Membrane</keyword>
<dbReference type="PANTHER" id="PTHR43630:SF1">
    <property type="entry name" value="POLY-BETA-1,6-N-ACETYL-D-GLUCOSAMINE SYNTHASE"/>
    <property type="match status" value="1"/>
</dbReference>
<keyword evidence="5" id="KW-1133">Transmembrane helix</keyword>
<dbReference type="EMBL" id="JBHSPX010000008">
    <property type="protein sequence ID" value="MFC6066352.1"/>
    <property type="molecule type" value="Genomic_DNA"/>
</dbReference>
<evidence type="ECO:0000256" key="2">
    <source>
        <dbReference type="ARBA" id="ARBA00022676"/>
    </source>
</evidence>
<dbReference type="Gene3D" id="3.90.550.10">
    <property type="entry name" value="Spore Coat Polysaccharide Biosynthesis Protein SpsA, Chain A"/>
    <property type="match status" value="1"/>
</dbReference>
<dbReference type="Pfam" id="PF13641">
    <property type="entry name" value="Glyco_tranf_2_3"/>
    <property type="match status" value="1"/>
</dbReference>
<dbReference type="InterPro" id="IPR029044">
    <property type="entry name" value="Nucleotide-diphossugar_trans"/>
</dbReference>
<name>A0ABW1MTD4_9ACTN</name>
<proteinExistence type="inferred from homology"/>
<evidence type="ECO:0000256" key="4">
    <source>
        <dbReference type="SAM" id="MobiDB-lite"/>
    </source>
</evidence>
<evidence type="ECO:0000256" key="1">
    <source>
        <dbReference type="ARBA" id="ARBA00006739"/>
    </source>
</evidence>
<keyword evidence="7" id="KW-1185">Reference proteome</keyword>